<dbReference type="PROSITE" id="PS51455">
    <property type="entry name" value="PIPK"/>
    <property type="match status" value="1"/>
</dbReference>
<dbReference type="Proteomes" id="UP000663845">
    <property type="component" value="Unassembled WGS sequence"/>
</dbReference>
<evidence type="ECO:0000313" key="5">
    <source>
        <dbReference type="Proteomes" id="UP000663845"/>
    </source>
</evidence>
<dbReference type="GO" id="GO:0046854">
    <property type="term" value="P:phosphatidylinositol phosphate biosynthetic process"/>
    <property type="evidence" value="ECO:0007669"/>
    <property type="project" value="TreeGrafter"/>
</dbReference>
<dbReference type="PANTHER" id="PTHR23086:SF101">
    <property type="entry name" value="LP03320P-RELATED"/>
    <property type="match status" value="1"/>
</dbReference>
<keyword evidence="1" id="KW-0067">ATP-binding</keyword>
<keyword evidence="1" id="KW-0808">Transferase</keyword>
<gene>
    <name evidence="4" type="ORF">JYZ213_LOCUS29162</name>
</gene>
<evidence type="ECO:0000313" key="4">
    <source>
        <dbReference type="EMBL" id="CAF1242679.1"/>
    </source>
</evidence>
<dbReference type="Gene3D" id="3.30.800.10">
    <property type="entry name" value="Phosphatidylinositol Phosphate Kinase II Beta"/>
    <property type="match status" value="2"/>
</dbReference>
<dbReference type="GO" id="GO:0005886">
    <property type="term" value="C:plasma membrane"/>
    <property type="evidence" value="ECO:0007669"/>
    <property type="project" value="TreeGrafter"/>
</dbReference>
<dbReference type="Gene3D" id="3.30.810.10">
    <property type="entry name" value="2-Layer Sandwich"/>
    <property type="match status" value="1"/>
</dbReference>
<dbReference type="SUPFAM" id="SSF56104">
    <property type="entry name" value="SAICAR synthase-like"/>
    <property type="match status" value="2"/>
</dbReference>
<dbReference type="InterPro" id="IPR002498">
    <property type="entry name" value="PInositol-4-P-4/5-kinase_core"/>
</dbReference>
<evidence type="ECO:0000256" key="2">
    <source>
        <dbReference type="SAM" id="MobiDB-lite"/>
    </source>
</evidence>
<accession>A0A814ZI76</accession>
<dbReference type="Pfam" id="PF01504">
    <property type="entry name" value="PIP5K"/>
    <property type="match status" value="2"/>
</dbReference>
<dbReference type="AlphaFoldDB" id="A0A814ZI76"/>
<dbReference type="InterPro" id="IPR023610">
    <property type="entry name" value="PInositol-4/5-P-5/4-kinase"/>
</dbReference>
<dbReference type="InterPro" id="IPR027483">
    <property type="entry name" value="PInositol-4-P-4/5-kinase_C_sf"/>
</dbReference>
<evidence type="ECO:0000256" key="1">
    <source>
        <dbReference type="PROSITE-ProRule" id="PRU00781"/>
    </source>
</evidence>
<keyword evidence="1" id="KW-0547">Nucleotide-binding</keyword>
<organism evidence="4 5">
    <name type="scientific">Adineta steineri</name>
    <dbReference type="NCBI Taxonomy" id="433720"/>
    <lineage>
        <taxon>Eukaryota</taxon>
        <taxon>Metazoa</taxon>
        <taxon>Spiralia</taxon>
        <taxon>Gnathifera</taxon>
        <taxon>Rotifera</taxon>
        <taxon>Eurotatoria</taxon>
        <taxon>Bdelloidea</taxon>
        <taxon>Adinetida</taxon>
        <taxon>Adinetidae</taxon>
        <taxon>Adineta</taxon>
    </lineage>
</organism>
<dbReference type="EMBL" id="CAJNOG010000440">
    <property type="protein sequence ID" value="CAF1242679.1"/>
    <property type="molecule type" value="Genomic_DNA"/>
</dbReference>
<dbReference type="GO" id="GO:0005524">
    <property type="term" value="F:ATP binding"/>
    <property type="evidence" value="ECO:0007669"/>
    <property type="project" value="UniProtKB-UniRule"/>
</dbReference>
<dbReference type="SMART" id="SM00330">
    <property type="entry name" value="PIPKc"/>
    <property type="match status" value="1"/>
</dbReference>
<proteinExistence type="predicted"/>
<feature type="domain" description="PIPK" evidence="3">
    <location>
        <begin position="90"/>
        <end position="654"/>
    </location>
</feature>
<dbReference type="GO" id="GO:0016308">
    <property type="term" value="F:1-phosphatidylinositol-4-phosphate 5-kinase activity"/>
    <property type="evidence" value="ECO:0007669"/>
    <property type="project" value="TreeGrafter"/>
</dbReference>
<reference evidence="4" key="1">
    <citation type="submission" date="2021-02" db="EMBL/GenBank/DDBJ databases">
        <authorList>
            <person name="Nowell W R."/>
        </authorList>
    </citation>
    <scope>NUCLEOTIDE SEQUENCE</scope>
</reference>
<dbReference type="InterPro" id="IPR027484">
    <property type="entry name" value="PInositol-4-P-5-kinase_N"/>
</dbReference>
<dbReference type="PANTHER" id="PTHR23086">
    <property type="entry name" value="PHOSPHATIDYLINOSITOL-4-PHOSPHATE 5-KINASE"/>
    <property type="match status" value="1"/>
</dbReference>
<protein>
    <recommendedName>
        <fullName evidence="3">PIPK domain-containing protein</fullName>
    </recommendedName>
</protein>
<name>A0A814ZI76_9BILA</name>
<sequence length="714" mass="81532">MTASDHLQPDLFDNQLSSTVSCISSNVGSITDFLLTSTHSTINNDEQVLENSNREDISICENEPTNELNISGNREKLGHRRVDEIGNVTYKRVMVDDLMKSLQIGLNYVIGKHHQPQRPVLIQDFQQIEYQNFPPEGSKSTPKHPYSEFRLKTYAQTAFRFFRKSFGVDPSSFILSLCAKDLRELPNPGASGSIFYLTSDDTYIIKTVSKKEARFLLSLLPGYYMNLTQNPFTLLPKFFGLYCYQSSNKNIRFVIMNNLVPTNVKLHEKYDLKGSIYKRKASDEERKRDLPSLLPGYYMNLTQNPFTLLPKFFGLYCYQSSNKNIRFVIMNNLVPTNVKLHEKYDLKGSIYKRKASDEERKRDLPTLKDNDFKCLHSYGLTLEPFFYDQLMQTIEDDVRVLGSFGIMDYSFLLAAHNITETMKSTHKLSFVPSRESTSLNEPIPSDIITNRLSSIHEEITTTSTDSGITMTTISKLPTYIQYLRVIEFIRTQQESSTLNIERSLSINHDETSSIQTVKPELSPILDKHFEQISQSNEDRSSSTNITRQMINKSPINHSNSISSSFHMGNGLIGGDVWYNRQNLSRLAMAGIPAVNKNGDLLLLYVGIIDILQNYRLRKKLEHAFKSTLVTREEISVCNPSHYGDRFVRFLSHKVFRKGGPNGNTVLSDSHSNTDRNTVHSSRLLNSSSLYHSQMSDDDNSSIINNNNEMHSIKS</sequence>
<keyword evidence="1" id="KW-0418">Kinase</keyword>
<feature type="region of interest" description="Disordered" evidence="2">
    <location>
        <begin position="695"/>
        <end position="714"/>
    </location>
</feature>
<evidence type="ECO:0000259" key="3">
    <source>
        <dbReference type="PROSITE" id="PS51455"/>
    </source>
</evidence>
<comment type="caution">
    <text evidence="4">The sequence shown here is derived from an EMBL/GenBank/DDBJ whole genome shotgun (WGS) entry which is preliminary data.</text>
</comment>